<dbReference type="Proteomes" id="UP001162131">
    <property type="component" value="Unassembled WGS sequence"/>
</dbReference>
<keyword evidence="4" id="KW-0175">Coiled coil</keyword>
<dbReference type="GO" id="GO:0007018">
    <property type="term" value="P:microtubule-based movement"/>
    <property type="evidence" value="ECO:0007669"/>
    <property type="project" value="InterPro"/>
</dbReference>
<dbReference type="GO" id="GO:0003777">
    <property type="term" value="F:microtubule motor activity"/>
    <property type="evidence" value="ECO:0007669"/>
    <property type="project" value="InterPro"/>
</dbReference>
<dbReference type="PROSITE" id="PS50067">
    <property type="entry name" value="KINESIN_MOTOR_2"/>
    <property type="match status" value="1"/>
</dbReference>
<feature type="domain" description="Kinesin motor" evidence="6">
    <location>
        <begin position="877"/>
        <end position="1200"/>
    </location>
</feature>
<comment type="caution">
    <text evidence="7">The sequence shown here is derived from an EMBL/GenBank/DDBJ whole genome shotgun (WGS) entry which is preliminary data.</text>
</comment>
<organism evidence="7 8">
    <name type="scientific">Blepharisma stoltei</name>
    <dbReference type="NCBI Taxonomy" id="1481888"/>
    <lineage>
        <taxon>Eukaryota</taxon>
        <taxon>Sar</taxon>
        <taxon>Alveolata</taxon>
        <taxon>Ciliophora</taxon>
        <taxon>Postciliodesmatophora</taxon>
        <taxon>Heterotrichea</taxon>
        <taxon>Heterotrichida</taxon>
        <taxon>Blepharismidae</taxon>
        <taxon>Blepharisma</taxon>
    </lineage>
</organism>
<feature type="region of interest" description="Disordered" evidence="5">
    <location>
        <begin position="1"/>
        <end position="23"/>
    </location>
</feature>
<dbReference type="InterPro" id="IPR036961">
    <property type="entry name" value="Kinesin_motor_dom_sf"/>
</dbReference>
<feature type="coiled-coil region" evidence="4">
    <location>
        <begin position="149"/>
        <end position="326"/>
    </location>
</feature>
<evidence type="ECO:0000256" key="1">
    <source>
        <dbReference type="ARBA" id="ARBA00022741"/>
    </source>
</evidence>
<sequence>MSNSIVPSQDENGPEIEEQPVQEAPALVLGALSGQLVEDLMPKTGGFEPADLSDRMHVNVFSPGKLLGNDDINPENIQAGEDIPFIPLNLALNYVRKMEEDMKAMHKNHVSILDKIDKCYYDIEQDTHKKYREFIEKYKSQHEFKYSKLRASYDENKKEKEELKNWADETIKQLQAKIRELTEEKKKLLEDYNQSLEGGQSSSQAAIKAVEHEYLMKMETMKQEHEKNIEQLKAVAVPIPVPVSASNNDEINRLNREIVELKRQLALVVVPVVDNKESEKLARENFELRQMLAEMEAQQRNDKSEIERLKSEVARLTEDNSQLALLIKSPGVDEGLSLEERESFKKQLDEQQALYTSSIAAISSERDSLKRELDAIKGHMNQPSDSDEPEIQFLKAQLTFLNTELDNNRSTIAELEANQAKIQSEADSSQKRQAELSAALTLSNDRVSQLEAQLADILSKPPKVVSDPEDKKKIADLEVLIAKLNVKPQSDGKDKERIAELEGKLRELSKLGVVAAPAVSNLEAQEELDRKALELERANEEIASLKEQLLQATEIPAAMMTAKSGDDKEKASLRKQLNKAHNHITLLQEEIEKLKQERKDDKELELLNTQLKQAHARIVELESKLRALKDAGKSSSSQAIPAVLPVVLPSSSSQEASGASNEEVSALKEELEFLKLENERLSNEKAAMVGLAADAQASGDSKSNQRIAQLEAELSSRPDQKEVDHLKAHIKLLESQIQESSSSSSDQLKKLQQQILALQNTHNEKVREMEIQAKNAYNENQGIIKKMAHDQANLQQDKTELEAALAAAGASQAKMSREIDELRKVAGQAEEYSKQVIALTATVKEMQEHNKIKENELKESIRQRKLLHNQLEDLKGKIRVFCRVRPLSRRELEMDSVNITSIVDEFTINCEAKTGQIKPFMYDSVFGPNSTQDDVFEDTKRLVQSAVDGYNVCIFAYGQTGSGKTFTIQGSPDNPGVTPRAVDELFRILNSMPSHYSWEVKCYMVELYLDNLVDLFCPKENLGNPPPLNIKKDPKGMVVIPEAFQYTIKTPKELMDKFYEGNQNRHTSSTKMNDTSSRSHLIFSVLIDVMNHETQQRTVGKLSLVDLAGSERVSKTEATAERLKEGRAINKSLAALGDVISALSSGEQHIPYRNNKLTMLMSDSLGGTAKTLMFVNVSPASYNREETMMSLYYAARVKLIQNEPIKNIESKEMSNMKQMIIELTVERDKLKAALEASGIDGSQVDRLAAQVRQAEEFNDAKYDEL</sequence>
<feature type="coiled-coil region" evidence="4">
    <location>
        <begin position="521"/>
        <end position="631"/>
    </location>
</feature>
<feature type="compositionally biased region" description="Polar residues" evidence="5">
    <location>
        <begin position="1"/>
        <end position="11"/>
    </location>
</feature>
<keyword evidence="3" id="KW-0505">Motor protein</keyword>
<keyword evidence="2 3" id="KW-0067">ATP-binding</keyword>
<dbReference type="InterPro" id="IPR019821">
    <property type="entry name" value="Kinesin_motor_CS"/>
</dbReference>
<evidence type="ECO:0000256" key="2">
    <source>
        <dbReference type="ARBA" id="ARBA00022840"/>
    </source>
</evidence>
<reference evidence="7" key="1">
    <citation type="submission" date="2021-09" db="EMBL/GenBank/DDBJ databases">
        <authorList>
            <consortium name="AG Swart"/>
            <person name="Singh M."/>
            <person name="Singh A."/>
            <person name="Seah K."/>
            <person name="Emmerich C."/>
        </authorList>
    </citation>
    <scope>NUCLEOTIDE SEQUENCE</scope>
    <source>
        <strain evidence="7">ATCC30299</strain>
    </source>
</reference>
<dbReference type="InterPro" id="IPR001752">
    <property type="entry name" value="Kinesin_motor_dom"/>
</dbReference>
<feature type="coiled-coil region" evidence="4">
    <location>
        <begin position="398"/>
        <end position="432"/>
    </location>
</feature>
<accession>A0AAU9J335</accession>
<feature type="coiled-coil region" evidence="4">
    <location>
        <begin position="829"/>
        <end position="877"/>
    </location>
</feature>
<dbReference type="InterPro" id="IPR027640">
    <property type="entry name" value="Kinesin-like_fam"/>
</dbReference>
<name>A0AAU9J335_9CILI</name>
<dbReference type="AlphaFoldDB" id="A0AAU9J335"/>
<comment type="similarity">
    <text evidence="3">Belongs to the TRAFAC class myosin-kinesin ATPase superfamily. Kinesin family.</text>
</comment>
<keyword evidence="8" id="KW-1185">Reference proteome</keyword>
<protein>
    <recommendedName>
        <fullName evidence="6">Kinesin motor domain-containing protein</fullName>
    </recommendedName>
</protein>
<feature type="coiled-coil region" evidence="4">
    <location>
        <begin position="748"/>
        <end position="804"/>
    </location>
</feature>
<evidence type="ECO:0000256" key="4">
    <source>
        <dbReference type="SAM" id="Coils"/>
    </source>
</evidence>
<dbReference type="SUPFAM" id="SSF52540">
    <property type="entry name" value="P-loop containing nucleoside triphosphate hydrolases"/>
    <property type="match status" value="1"/>
</dbReference>
<dbReference type="GO" id="GO:0005524">
    <property type="term" value="F:ATP binding"/>
    <property type="evidence" value="ECO:0007669"/>
    <property type="project" value="UniProtKB-UniRule"/>
</dbReference>
<gene>
    <name evidence="7" type="ORF">BSTOLATCC_MIC24216</name>
</gene>
<dbReference type="Pfam" id="PF00225">
    <property type="entry name" value="Kinesin"/>
    <property type="match status" value="1"/>
</dbReference>
<dbReference type="EMBL" id="CAJZBQ010000023">
    <property type="protein sequence ID" value="CAG9319665.1"/>
    <property type="molecule type" value="Genomic_DNA"/>
</dbReference>
<evidence type="ECO:0000256" key="5">
    <source>
        <dbReference type="SAM" id="MobiDB-lite"/>
    </source>
</evidence>
<proteinExistence type="inferred from homology"/>
<keyword evidence="1 3" id="KW-0547">Nucleotide-binding</keyword>
<evidence type="ECO:0000313" key="8">
    <source>
        <dbReference type="Proteomes" id="UP001162131"/>
    </source>
</evidence>
<dbReference type="SMART" id="SM00129">
    <property type="entry name" value="KISc"/>
    <property type="match status" value="1"/>
</dbReference>
<dbReference type="InterPro" id="IPR027417">
    <property type="entry name" value="P-loop_NTPase"/>
</dbReference>
<evidence type="ECO:0000313" key="7">
    <source>
        <dbReference type="EMBL" id="CAG9319665.1"/>
    </source>
</evidence>
<feature type="coiled-coil region" evidence="4">
    <location>
        <begin position="657"/>
        <end position="684"/>
    </location>
</feature>
<evidence type="ECO:0000256" key="3">
    <source>
        <dbReference type="PROSITE-ProRule" id="PRU00283"/>
    </source>
</evidence>
<evidence type="ECO:0000259" key="6">
    <source>
        <dbReference type="PROSITE" id="PS50067"/>
    </source>
</evidence>
<dbReference type="PANTHER" id="PTHR47972">
    <property type="entry name" value="KINESIN-LIKE PROTEIN KLP-3"/>
    <property type="match status" value="1"/>
</dbReference>
<dbReference type="PRINTS" id="PR00380">
    <property type="entry name" value="KINESINHEAVY"/>
</dbReference>
<dbReference type="GO" id="GO:0008017">
    <property type="term" value="F:microtubule binding"/>
    <property type="evidence" value="ECO:0007669"/>
    <property type="project" value="InterPro"/>
</dbReference>
<dbReference type="PROSITE" id="PS00411">
    <property type="entry name" value="KINESIN_MOTOR_1"/>
    <property type="match status" value="1"/>
</dbReference>
<feature type="binding site" evidence="3">
    <location>
        <begin position="958"/>
        <end position="965"/>
    </location>
    <ligand>
        <name>ATP</name>
        <dbReference type="ChEBI" id="CHEBI:30616"/>
    </ligand>
</feature>
<dbReference type="Gene3D" id="3.40.850.10">
    <property type="entry name" value="Kinesin motor domain"/>
    <property type="match status" value="1"/>
</dbReference>
<dbReference type="FunFam" id="3.40.850.10:FF:000113">
    <property type="entry name" value="Kinesin-like protein"/>
    <property type="match status" value="1"/>
</dbReference>
<dbReference type="PANTHER" id="PTHR47972:SF16">
    <property type="entry name" value="KINESIN-LIKE PROTEIN"/>
    <property type="match status" value="1"/>
</dbReference>